<name>A0AC34QBJ6_9BILA</name>
<evidence type="ECO:0000313" key="1">
    <source>
        <dbReference type="Proteomes" id="UP000887576"/>
    </source>
</evidence>
<dbReference type="WBParaSite" id="JU765_v2.g14874.t1">
    <property type="protein sequence ID" value="JU765_v2.g14874.t1"/>
    <property type="gene ID" value="JU765_v2.g14874"/>
</dbReference>
<accession>A0AC34QBJ6</accession>
<organism evidence="1 2">
    <name type="scientific">Panagrolaimus sp. JU765</name>
    <dbReference type="NCBI Taxonomy" id="591449"/>
    <lineage>
        <taxon>Eukaryota</taxon>
        <taxon>Metazoa</taxon>
        <taxon>Ecdysozoa</taxon>
        <taxon>Nematoda</taxon>
        <taxon>Chromadorea</taxon>
        <taxon>Rhabditida</taxon>
        <taxon>Tylenchina</taxon>
        <taxon>Panagrolaimomorpha</taxon>
        <taxon>Panagrolaimoidea</taxon>
        <taxon>Panagrolaimidae</taxon>
        <taxon>Panagrolaimus</taxon>
    </lineage>
</organism>
<dbReference type="Proteomes" id="UP000887576">
    <property type="component" value="Unplaced"/>
</dbReference>
<sequence>MQVCLERLHSGQTSASNGMLGINEFTLYRDNNTDSLHSNYEYKYSLPFENINDKFAWTIYFQDNWHHSITISVIYYVLIKAIQKVMDNRKPFSLQTPLFLWNAGLAIFSIIGLIRFSEDFLFNWYMYGLQYSLCHSCNPDSVAAFWSLAFAISKIVELGDTMFIVLRKKPLIFLHYYHHVAVLVYTIHSGAEHTAPGQAFISMNYLAHSFMYTYYAICAYGKRLPRWVSMMVTTVQTTQMFLGVLVTCYIYFIKAYTNYPCQQSMANLYLAFIIYITFAILFVQFFIDAYVKKGKKKVE</sequence>
<evidence type="ECO:0000313" key="2">
    <source>
        <dbReference type="WBParaSite" id="JU765_v2.g14874.t1"/>
    </source>
</evidence>
<reference evidence="2" key="1">
    <citation type="submission" date="2022-11" db="UniProtKB">
        <authorList>
            <consortium name="WormBaseParasite"/>
        </authorList>
    </citation>
    <scope>IDENTIFICATION</scope>
</reference>
<protein>
    <submittedName>
        <fullName evidence="2">Elongation of very long chain fatty acids protein</fullName>
    </submittedName>
</protein>
<proteinExistence type="predicted"/>